<gene>
    <name evidence="3" type="ORF">SMD44_p20014</name>
</gene>
<dbReference type="SMART" id="SM00530">
    <property type="entry name" value="HTH_XRE"/>
    <property type="match status" value="2"/>
</dbReference>
<feature type="domain" description="HTH cro/C1-type" evidence="2">
    <location>
        <begin position="12"/>
        <end position="66"/>
    </location>
</feature>
<reference evidence="3 4" key="1">
    <citation type="submission" date="2017-10" db="EMBL/GenBank/DDBJ databases">
        <title>Streptomyces alboflavus Genome sequencing and assembly.</title>
        <authorList>
            <person name="Wang Y."/>
            <person name="Du B."/>
            <person name="Ding Y."/>
            <person name="Liu H."/>
            <person name="Hou Q."/>
            <person name="Liu K."/>
            <person name="Wang C."/>
            <person name="Yao L."/>
        </authorList>
    </citation>
    <scope>NUCLEOTIDE SEQUENCE [LARGE SCALE GENOMIC DNA]</scope>
    <source>
        <strain evidence="3 4">MDJK44</strain>
        <plasmid evidence="4">Plasmid pmdjk44.2</plasmid>
    </source>
</reference>
<organism evidence="3 4">
    <name type="scientific">Streptomyces alboflavus</name>
    <dbReference type="NCBI Taxonomy" id="67267"/>
    <lineage>
        <taxon>Bacteria</taxon>
        <taxon>Bacillati</taxon>
        <taxon>Actinomycetota</taxon>
        <taxon>Actinomycetes</taxon>
        <taxon>Kitasatosporales</taxon>
        <taxon>Streptomycetaceae</taxon>
        <taxon>Streptomyces</taxon>
    </lineage>
</organism>
<dbReference type="InterPro" id="IPR001387">
    <property type="entry name" value="Cro/C1-type_HTH"/>
</dbReference>
<evidence type="ECO:0000313" key="4">
    <source>
        <dbReference type="Proteomes" id="UP000195880"/>
    </source>
</evidence>
<dbReference type="GO" id="GO:0003677">
    <property type="term" value="F:DNA binding"/>
    <property type="evidence" value="ECO:0007669"/>
    <property type="project" value="UniProtKB-KW"/>
</dbReference>
<evidence type="ECO:0000259" key="2">
    <source>
        <dbReference type="PROSITE" id="PS50943"/>
    </source>
</evidence>
<geneLocation type="plasmid" evidence="4">
    <name>pmdjk44.2</name>
</geneLocation>
<dbReference type="CDD" id="cd00093">
    <property type="entry name" value="HTH_XRE"/>
    <property type="match status" value="2"/>
</dbReference>
<keyword evidence="1" id="KW-0238">DNA-binding</keyword>
<dbReference type="RefSeq" id="WP_159399827.1">
    <property type="nucleotide sequence ID" value="NZ_CP023977.1"/>
</dbReference>
<dbReference type="InterPro" id="IPR010982">
    <property type="entry name" value="Lambda_DNA-bd_dom_sf"/>
</dbReference>
<dbReference type="OrthoDB" id="4230396at2"/>
<evidence type="ECO:0000313" key="3">
    <source>
        <dbReference type="EMBL" id="ATM24797.1"/>
    </source>
</evidence>
<dbReference type="Gene3D" id="1.10.260.40">
    <property type="entry name" value="lambda repressor-like DNA-binding domains"/>
    <property type="match status" value="2"/>
</dbReference>
<dbReference type="PROSITE" id="PS50943">
    <property type="entry name" value="HTH_CROC1"/>
    <property type="match status" value="2"/>
</dbReference>
<dbReference type="Pfam" id="PF13560">
    <property type="entry name" value="HTH_31"/>
    <property type="match status" value="1"/>
</dbReference>
<dbReference type="EMBL" id="CP023977">
    <property type="protein sequence ID" value="ATM24797.1"/>
    <property type="molecule type" value="Genomic_DNA"/>
</dbReference>
<dbReference type="AlphaFoldDB" id="A0A291W4F0"/>
<dbReference type="PANTHER" id="PTHR46558">
    <property type="entry name" value="TRACRIPTIONAL REGULATORY PROTEIN-RELATED-RELATED"/>
    <property type="match status" value="1"/>
</dbReference>
<keyword evidence="4" id="KW-1185">Reference proteome</keyword>
<proteinExistence type="predicted"/>
<dbReference type="KEGG" id="salf:SMD44_p20014"/>
<sequence>MKSVRDFSPAGFRAAYQDRGWSMGDVATAVGVSVGTVGRWAGGKGAPSSRLFGALVEKLGVSRSDLLEPLSPDADLAVLRTRAGLRQEDVARRLGVQASDVSEMELGIGRMKDEWVPDLSDLYGLPVDRVRRAKQVADEQWQADFEAKRAGRPAG</sequence>
<dbReference type="Pfam" id="PF01381">
    <property type="entry name" value="HTH_3"/>
    <property type="match status" value="1"/>
</dbReference>
<evidence type="ECO:0000256" key="1">
    <source>
        <dbReference type="ARBA" id="ARBA00023125"/>
    </source>
</evidence>
<dbReference type="SUPFAM" id="SSF47413">
    <property type="entry name" value="lambda repressor-like DNA-binding domains"/>
    <property type="match status" value="2"/>
</dbReference>
<accession>A0A291W4F0</accession>
<dbReference type="PANTHER" id="PTHR46558:SF4">
    <property type="entry name" value="DNA-BIDING PHAGE PROTEIN"/>
    <property type="match status" value="1"/>
</dbReference>
<keyword evidence="3" id="KW-0614">Plasmid</keyword>
<feature type="domain" description="HTH cro/C1-type" evidence="2">
    <location>
        <begin position="76"/>
        <end position="130"/>
    </location>
</feature>
<protein>
    <recommendedName>
        <fullName evidence="2">HTH cro/C1-type domain-containing protein</fullName>
    </recommendedName>
</protein>
<dbReference type="Proteomes" id="UP000195880">
    <property type="component" value="Plasmid pMDJK44.2"/>
</dbReference>
<name>A0A291W4F0_9ACTN</name>